<gene>
    <name evidence="1" type="ORF">LZ480_13595</name>
</gene>
<dbReference type="Proteomes" id="UP001316087">
    <property type="component" value="Unassembled WGS sequence"/>
</dbReference>
<evidence type="ECO:0000313" key="1">
    <source>
        <dbReference type="EMBL" id="MCH7322910.1"/>
    </source>
</evidence>
<dbReference type="EMBL" id="JAKZFC010000005">
    <property type="protein sequence ID" value="MCH7322910.1"/>
    <property type="molecule type" value="Genomic_DNA"/>
</dbReference>
<evidence type="ECO:0000313" key="2">
    <source>
        <dbReference type="Proteomes" id="UP001316087"/>
    </source>
</evidence>
<keyword evidence="2" id="KW-1185">Reference proteome</keyword>
<dbReference type="RefSeq" id="WP_162487603.1">
    <property type="nucleotide sequence ID" value="NZ_JAKZFC010000005.1"/>
</dbReference>
<name>A0ABS9UEX2_9BACL</name>
<proteinExistence type="predicted"/>
<sequence length="55" mass="6373">MQKIKEEVRRFTELQIDDEEALQELLQRLIERIDIELDGGIVIYNNFGNPLSAGV</sequence>
<reference evidence="1 2" key="1">
    <citation type="submission" date="2022-03" db="EMBL/GenBank/DDBJ databases">
        <authorList>
            <person name="Jo J.-H."/>
            <person name="Im W.-T."/>
        </authorList>
    </citation>
    <scope>NUCLEOTIDE SEQUENCE [LARGE SCALE GENOMIC DNA]</scope>
    <source>
        <strain evidence="1 2">MA9</strain>
    </source>
</reference>
<protein>
    <submittedName>
        <fullName evidence="1">Uncharacterized protein</fullName>
    </submittedName>
</protein>
<organism evidence="1 2">
    <name type="scientific">Solibacillus palustris</name>
    <dbReference type="NCBI Taxonomy" id="2908203"/>
    <lineage>
        <taxon>Bacteria</taxon>
        <taxon>Bacillati</taxon>
        <taxon>Bacillota</taxon>
        <taxon>Bacilli</taxon>
        <taxon>Bacillales</taxon>
        <taxon>Caryophanaceae</taxon>
        <taxon>Solibacillus</taxon>
    </lineage>
</organism>
<comment type="caution">
    <text evidence="1">The sequence shown here is derived from an EMBL/GenBank/DDBJ whole genome shotgun (WGS) entry which is preliminary data.</text>
</comment>
<accession>A0ABS9UEX2</accession>